<accession>A0A7J9LU27</accession>
<evidence type="ECO:0000313" key="2">
    <source>
        <dbReference type="Proteomes" id="UP000593576"/>
    </source>
</evidence>
<organism evidence="1 2">
    <name type="scientific">Gossypium schwendimanii</name>
    <name type="common">Cotton</name>
    <dbReference type="NCBI Taxonomy" id="34291"/>
    <lineage>
        <taxon>Eukaryota</taxon>
        <taxon>Viridiplantae</taxon>
        <taxon>Streptophyta</taxon>
        <taxon>Embryophyta</taxon>
        <taxon>Tracheophyta</taxon>
        <taxon>Spermatophyta</taxon>
        <taxon>Magnoliopsida</taxon>
        <taxon>eudicotyledons</taxon>
        <taxon>Gunneridae</taxon>
        <taxon>Pentapetalae</taxon>
        <taxon>rosids</taxon>
        <taxon>malvids</taxon>
        <taxon>Malvales</taxon>
        <taxon>Malvaceae</taxon>
        <taxon>Malvoideae</taxon>
        <taxon>Gossypium</taxon>
    </lineage>
</organism>
<evidence type="ECO:0008006" key="3">
    <source>
        <dbReference type="Google" id="ProtNLM"/>
    </source>
</evidence>
<gene>
    <name evidence="1" type="ORF">Goshw_006127</name>
</gene>
<sequence length="53" mass="5924">MEHGFLAIIDFWEPVLFSILDGLAITPDKGFVRMIIVSDSLEVVQAIQGDFTK</sequence>
<name>A0A7J9LU27_GOSSC</name>
<keyword evidence="2" id="KW-1185">Reference proteome</keyword>
<evidence type="ECO:0000313" key="1">
    <source>
        <dbReference type="EMBL" id="MBA0862234.1"/>
    </source>
</evidence>
<feature type="non-terminal residue" evidence="1">
    <location>
        <position position="53"/>
    </location>
</feature>
<dbReference type="Proteomes" id="UP000593576">
    <property type="component" value="Unassembled WGS sequence"/>
</dbReference>
<comment type="caution">
    <text evidence="1">The sequence shown here is derived from an EMBL/GenBank/DDBJ whole genome shotgun (WGS) entry which is preliminary data.</text>
</comment>
<dbReference type="AlphaFoldDB" id="A0A7J9LU27"/>
<proteinExistence type="predicted"/>
<dbReference type="EMBL" id="JABFAF010000008">
    <property type="protein sequence ID" value="MBA0862234.1"/>
    <property type="molecule type" value="Genomic_DNA"/>
</dbReference>
<protein>
    <recommendedName>
        <fullName evidence="3">RNase H type-1 domain-containing protein</fullName>
    </recommendedName>
</protein>
<reference evidence="1 2" key="1">
    <citation type="journal article" date="2019" name="Genome Biol. Evol.">
        <title>Insights into the evolution of the New World diploid cottons (Gossypium, subgenus Houzingenia) based on genome sequencing.</title>
        <authorList>
            <person name="Grover C.E."/>
            <person name="Arick M.A. 2nd"/>
            <person name="Thrash A."/>
            <person name="Conover J.L."/>
            <person name="Sanders W.S."/>
            <person name="Peterson D.G."/>
            <person name="Frelichowski J.E."/>
            <person name="Scheffler J.A."/>
            <person name="Scheffler B.E."/>
            <person name="Wendel J.F."/>
        </authorList>
    </citation>
    <scope>NUCLEOTIDE SEQUENCE [LARGE SCALE GENOMIC DNA]</scope>
    <source>
        <strain evidence="1">1</strain>
        <tissue evidence="1">Leaf</tissue>
    </source>
</reference>
<dbReference type="OrthoDB" id="958708at2759"/>